<evidence type="ECO:0000313" key="3">
    <source>
        <dbReference type="Proteomes" id="UP000078540"/>
    </source>
</evidence>
<protein>
    <submittedName>
        <fullName evidence="2">Uncharacterized protein</fullName>
    </submittedName>
</protein>
<dbReference type="EMBL" id="KQ976661">
    <property type="protein sequence ID" value="KYM78613.1"/>
    <property type="molecule type" value="Genomic_DNA"/>
</dbReference>
<feature type="compositionally biased region" description="Basic and acidic residues" evidence="1">
    <location>
        <begin position="222"/>
        <end position="235"/>
    </location>
</feature>
<dbReference type="Proteomes" id="UP000078540">
    <property type="component" value="Unassembled WGS sequence"/>
</dbReference>
<name>A0A151I002_9HYME</name>
<feature type="region of interest" description="Disordered" evidence="1">
    <location>
        <begin position="214"/>
        <end position="235"/>
    </location>
</feature>
<accession>A0A151I002</accession>
<evidence type="ECO:0000256" key="1">
    <source>
        <dbReference type="SAM" id="MobiDB-lite"/>
    </source>
</evidence>
<organism evidence="2 3">
    <name type="scientific">Atta colombica</name>
    <dbReference type="NCBI Taxonomy" id="520822"/>
    <lineage>
        <taxon>Eukaryota</taxon>
        <taxon>Metazoa</taxon>
        <taxon>Ecdysozoa</taxon>
        <taxon>Arthropoda</taxon>
        <taxon>Hexapoda</taxon>
        <taxon>Insecta</taxon>
        <taxon>Pterygota</taxon>
        <taxon>Neoptera</taxon>
        <taxon>Endopterygota</taxon>
        <taxon>Hymenoptera</taxon>
        <taxon>Apocrita</taxon>
        <taxon>Aculeata</taxon>
        <taxon>Formicoidea</taxon>
        <taxon>Formicidae</taxon>
        <taxon>Myrmicinae</taxon>
        <taxon>Atta</taxon>
    </lineage>
</organism>
<keyword evidence="3" id="KW-1185">Reference proteome</keyword>
<sequence length="497" mass="57415">MAEEKRKISAPSICAHGMGSSLDVPAICMRRKRGLSFRGLGLAYSARKAAFLDALRENNGVIKLWFRVEHERMIFRTSLLIATSKTYEKFSPDYRQRRPLVRWRHRLIRLGSTLSALEQALKSEVALIPVEARSRLDGQGGFRAGMKGRRIKATRYSERRARDTWVGNAGVAMEQPLRYSTPEVPHGTGLHKISTSTRNRYVISLQRWLKTPPSTSQFRQRGAQDRRWATSDDKDPFPEFKPTLSHLYSFFLTAISQGMNTEIDSANAMMVERKACLNREFRCRNLTNDCVLNRNNHPTNRLVSLFLVGGVVNLTNIPETRTTKRCNESQIAVWHPAQFKTFFRKLAPLLSPEKPNCRKSRRRLSRDLRASDIAVPSFPSARFYRFIRFASLHDERNLATKKNLTNDGCLPHSTRGHRGRFMGFKCTSPRPTDQTDSKLSIKMFAQPRLRRFLSRDKVHNFRTTYKPCCYLHPSENSTFHICLRFVYQSIFRSLHSR</sequence>
<reference evidence="2 3" key="1">
    <citation type="submission" date="2015-09" db="EMBL/GenBank/DDBJ databases">
        <title>Atta colombica WGS genome.</title>
        <authorList>
            <person name="Nygaard S."/>
            <person name="Hu H."/>
            <person name="Boomsma J."/>
            <person name="Zhang G."/>
        </authorList>
    </citation>
    <scope>NUCLEOTIDE SEQUENCE [LARGE SCALE GENOMIC DNA]</scope>
    <source>
        <strain evidence="2">Treedump-2</strain>
        <tissue evidence="2">Whole body</tissue>
    </source>
</reference>
<proteinExistence type="predicted"/>
<dbReference type="AlphaFoldDB" id="A0A151I002"/>
<evidence type="ECO:0000313" key="2">
    <source>
        <dbReference type="EMBL" id="KYM78613.1"/>
    </source>
</evidence>
<gene>
    <name evidence="2" type="ORF">ALC53_10955</name>
</gene>